<evidence type="ECO:0000313" key="2">
    <source>
        <dbReference type="Proteomes" id="UP000276634"/>
    </source>
</evidence>
<dbReference type="Proteomes" id="UP000276634">
    <property type="component" value="Unassembled WGS sequence"/>
</dbReference>
<gene>
    <name evidence="1" type="ORF">EDC57_1287</name>
</gene>
<accession>A0A3N1Y495</accession>
<dbReference type="AlphaFoldDB" id="A0A3N1Y495"/>
<dbReference type="RefSeq" id="WP_123401074.1">
    <property type="nucleotide sequence ID" value="NZ_RJVI01000002.1"/>
</dbReference>
<dbReference type="InterPro" id="IPR045502">
    <property type="entry name" value="DUF6489"/>
</dbReference>
<evidence type="ECO:0000313" key="1">
    <source>
        <dbReference type="EMBL" id="ROR32097.1"/>
    </source>
</evidence>
<protein>
    <submittedName>
        <fullName evidence="1">Uncharacterized protein</fullName>
    </submittedName>
</protein>
<comment type="caution">
    <text evidence="1">The sequence shown here is derived from an EMBL/GenBank/DDBJ whole genome shotgun (WGS) entry which is preliminary data.</text>
</comment>
<proteinExistence type="predicted"/>
<sequence>MKIRIDVEAKPEELRAFFGLPDVAPLQRELMERLRAQMEQGVKGFEAAALLAPLLPEHLRSLEAVQRAFWSAATGRGGEDEKEAGG</sequence>
<organism evidence="1 2">
    <name type="scientific">Inmirania thermothiophila</name>
    <dbReference type="NCBI Taxonomy" id="1750597"/>
    <lineage>
        <taxon>Bacteria</taxon>
        <taxon>Pseudomonadati</taxon>
        <taxon>Pseudomonadota</taxon>
        <taxon>Gammaproteobacteria</taxon>
        <taxon>Chromatiales</taxon>
        <taxon>Ectothiorhodospiraceae</taxon>
        <taxon>Inmirania</taxon>
    </lineage>
</organism>
<reference evidence="1 2" key="1">
    <citation type="submission" date="2018-11" db="EMBL/GenBank/DDBJ databases">
        <title>Genomic Encyclopedia of Type Strains, Phase IV (KMG-IV): sequencing the most valuable type-strain genomes for metagenomic binning, comparative biology and taxonomic classification.</title>
        <authorList>
            <person name="Goeker M."/>
        </authorList>
    </citation>
    <scope>NUCLEOTIDE SEQUENCE [LARGE SCALE GENOMIC DNA]</scope>
    <source>
        <strain evidence="1 2">DSM 100275</strain>
    </source>
</reference>
<name>A0A3N1Y495_9GAMM</name>
<dbReference type="EMBL" id="RJVI01000002">
    <property type="protein sequence ID" value="ROR32097.1"/>
    <property type="molecule type" value="Genomic_DNA"/>
</dbReference>
<keyword evidence="2" id="KW-1185">Reference proteome</keyword>
<dbReference type="OrthoDB" id="5740990at2"/>
<dbReference type="Pfam" id="PF20099">
    <property type="entry name" value="DUF6489"/>
    <property type="match status" value="1"/>
</dbReference>